<evidence type="ECO:0000313" key="2">
    <source>
        <dbReference type="EMBL" id="BCQ34893.1"/>
    </source>
</evidence>
<dbReference type="Proteomes" id="UP000677515">
    <property type="component" value="Chromosome"/>
</dbReference>
<dbReference type="Pfam" id="PF24295">
    <property type="entry name" value="DUF7480"/>
    <property type="match status" value="1"/>
</dbReference>
<accession>A0ABN6DM33</accession>
<dbReference type="InterPro" id="IPR054657">
    <property type="entry name" value="T6SS_periplasmic_put"/>
</dbReference>
<dbReference type="EMBL" id="AP024329">
    <property type="protein sequence ID" value="BCQ34893.1"/>
    <property type="molecule type" value="Genomic_DNA"/>
</dbReference>
<name>A0ABN6DM33_ERWRD</name>
<sequence length="152" mass="17617">MNPLMTIKKSLFTTLFFPLLTGCGLLGEQLPQYEVGEALRVNNGLCFQIKNAENYYVDYLAIRDRDAPEMSGFNRQLPALTISKNNFCIPRDYYQFPAYGEINVVIVLMSPTKTMMIRRYIVSEFRMVDGEPQPFTPREYSVPTADYMREKE</sequence>
<dbReference type="NCBIfam" id="NF045617">
    <property type="entry name" value="mostly_LP"/>
    <property type="match status" value="1"/>
</dbReference>
<organism evidence="2 3">
    <name type="scientific">Erwinia rhapontici</name>
    <name type="common">Pectobacterium rhapontici</name>
    <dbReference type="NCBI Taxonomy" id="55212"/>
    <lineage>
        <taxon>Bacteria</taxon>
        <taxon>Pseudomonadati</taxon>
        <taxon>Pseudomonadota</taxon>
        <taxon>Gammaproteobacteria</taxon>
        <taxon>Enterobacterales</taxon>
        <taxon>Erwiniaceae</taxon>
        <taxon>Erwinia</taxon>
    </lineage>
</organism>
<dbReference type="InterPro" id="IPR055903">
    <property type="entry name" value="DUF7480"/>
</dbReference>
<dbReference type="RefSeq" id="WP_212814296.1">
    <property type="nucleotide sequence ID" value="NZ_AP024329.1"/>
</dbReference>
<feature type="domain" description="DUF7480" evidence="1">
    <location>
        <begin position="38"/>
        <end position="127"/>
    </location>
</feature>
<protein>
    <recommendedName>
        <fullName evidence="1">DUF7480 domain-containing protein</fullName>
    </recommendedName>
</protein>
<gene>
    <name evidence="2" type="ORF">ERHA53_22360</name>
</gene>
<reference evidence="2 3" key="1">
    <citation type="submission" date="2021-01" db="EMBL/GenBank/DDBJ databases">
        <title>Complete genome sequence of Erwinia rhapontici MAFF 311153.</title>
        <authorList>
            <person name="Morohoshi T."/>
            <person name="Someya N."/>
        </authorList>
    </citation>
    <scope>NUCLEOTIDE SEQUENCE [LARGE SCALE GENOMIC DNA]</scope>
    <source>
        <strain evidence="2 3">MAFF 311153</strain>
    </source>
</reference>
<proteinExistence type="predicted"/>
<evidence type="ECO:0000313" key="3">
    <source>
        <dbReference type="Proteomes" id="UP000677515"/>
    </source>
</evidence>
<keyword evidence="3" id="KW-1185">Reference proteome</keyword>
<evidence type="ECO:0000259" key="1">
    <source>
        <dbReference type="Pfam" id="PF24295"/>
    </source>
</evidence>